<dbReference type="GO" id="GO:0004721">
    <property type="term" value="F:phosphoprotein phosphatase activity"/>
    <property type="evidence" value="ECO:0007669"/>
    <property type="project" value="TreeGrafter"/>
</dbReference>
<accession>A0A1D8GBC0</accession>
<dbReference type="SMART" id="SM00387">
    <property type="entry name" value="HATPase_c"/>
    <property type="match status" value="1"/>
</dbReference>
<dbReference type="Pfam" id="PF00672">
    <property type="entry name" value="HAMP"/>
    <property type="match status" value="1"/>
</dbReference>
<evidence type="ECO:0000256" key="5">
    <source>
        <dbReference type="ARBA" id="ARBA00022679"/>
    </source>
</evidence>
<evidence type="ECO:0000313" key="13">
    <source>
        <dbReference type="Proteomes" id="UP000095743"/>
    </source>
</evidence>
<name>A0A1D8GBC0_9FIRM</name>
<gene>
    <name evidence="12" type="ORF">Gferi_00530</name>
</gene>
<evidence type="ECO:0000256" key="2">
    <source>
        <dbReference type="ARBA" id="ARBA00004370"/>
    </source>
</evidence>
<dbReference type="Proteomes" id="UP000095743">
    <property type="component" value="Chromosome"/>
</dbReference>
<dbReference type="CDD" id="cd06225">
    <property type="entry name" value="HAMP"/>
    <property type="match status" value="1"/>
</dbReference>
<evidence type="ECO:0000256" key="8">
    <source>
        <dbReference type="SAM" id="MobiDB-lite"/>
    </source>
</evidence>
<dbReference type="EC" id="2.7.13.3" evidence="3"/>
<feature type="region of interest" description="Disordered" evidence="8">
    <location>
        <begin position="105"/>
        <end position="136"/>
    </location>
</feature>
<keyword evidence="5" id="KW-0808">Transferase</keyword>
<dbReference type="FunFam" id="1.10.287.130:FF:000001">
    <property type="entry name" value="Two-component sensor histidine kinase"/>
    <property type="match status" value="1"/>
</dbReference>
<dbReference type="GO" id="GO:0005886">
    <property type="term" value="C:plasma membrane"/>
    <property type="evidence" value="ECO:0007669"/>
    <property type="project" value="TreeGrafter"/>
</dbReference>
<keyword evidence="4" id="KW-0597">Phosphoprotein</keyword>
<sequence>MNVSIRFKLLIYMTVNIVLFAVLLYGSNTFFAEKYYINHKKNTLIESSQKISELIAEKRRESDFHDENLIYEINTLEKSIGGTIFIGTLDGTVYYPLSTGHSPPQRPGFITDLPNPDNEPGPPPRPDFRLPKTPKRNIQGWEPYDETSFFFITKDPNFKIETLRYQAQLDNGFVLLVWVPMTGISENASISNNFTTIIGLITIVITGIWALFISEKFTRPIMEMNKITKKMSNLDFSQTLEIGHKDEIGQLSQSINHLSYSLDKAISQLNSKNRQLEQDIDRERNLDKMRREFVSNVSHELRTPIFLIQGYAEGLKANVAKSEEKRNFYCDVIMEETDKMEGLLKDLLDLSQIESGMFPINKIDFNISSLIKDIVSKYEPILTDKNIHISIEIKEELTAHADPVRIEQIIVNFINNAIDHVDKNKVIKLTVESIGKKIRVSVYNSGSTIPDESLNKVWTSFYKIDKARTRDLGGTGLGLSVVRAIQEAHSNNFGVINRENGVDFWVEIDIKETDITDTQKEFSA</sequence>
<dbReference type="AlphaFoldDB" id="A0A1D8GBC0"/>
<dbReference type="KEGG" id="gfe:Gferi_00530"/>
<reference evidence="12 13" key="1">
    <citation type="submission" date="2016-09" db="EMBL/GenBank/DDBJ databases">
        <title>Genomic analysis reveals versatility of anaerobic energy metabolism of Geosporobacter ferrireducens IRF9 of phylum Firmicutes.</title>
        <authorList>
            <person name="Kim S.-J."/>
        </authorList>
    </citation>
    <scope>NUCLEOTIDE SEQUENCE [LARGE SCALE GENOMIC DNA]</scope>
    <source>
        <strain evidence="12 13">IRF9</strain>
    </source>
</reference>
<dbReference type="CDD" id="cd00082">
    <property type="entry name" value="HisKA"/>
    <property type="match status" value="1"/>
</dbReference>
<evidence type="ECO:0000313" key="12">
    <source>
        <dbReference type="EMBL" id="AOT68201.1"/>
    </source>
</evidence>
<comment type="catalytic activity">
    <reaction evidence="1">
        <text>ATP + protein L-histidine = ADP + protein N-phospho-L-histidine.</text>
        <dbReference type="EC" id="2.7.13.3"/>
    </reaction>
</comment>
<feature type="domain" description="Histidine kinase" evidence="10">
    <location>
        <begin position="296"/>
        <end position="512"/>
    </location>
</feature>
<dbReference type="EMBL" id="CP017269">
    <property type="protein sequence ID" value="AOT68201.1"/>
    <property type="molecule type" value="Genomic_DNA"/>
</dbReference>
<dbReference type="Gene3D" id="3.30.565.10">
    <property type="entry name" value="Histidine kinase-like ATPase, C-terminal domain"/>
    <property type="match status" value="1"/>
</dbReference>
<evidence type="ECO:0000256" key="4">
    <source>
        <dbReference type="ARBA" id="ARBA00022553"/>
    </source>
</evidence>
<dbReference type="InterPro" id="IPR005467">
    <property type="entry name" value="His_kinase_dom"/>
</dbReference>
<dbReference type="PROSITE" id="PS50885">
    <property type="entry name" value="HAMP"/>
    <property type="match status" value="1"/>
</dbReference>
<protein>
    <recommendedName>
        <fullName evidence="3">histidine kinase</fullName>
        <ecNumber evidence="3">2.7.13.3</ecNumber>
    </recommendedName>
</protein>
<dbReference type="Gene3D" id="1.10.287.130">
    <property type="match status" value="1"/>
</dbReference>
<evidence type="ECO:0000256" key="6">
    <source>
        <dbReference type="ARBA" id="ARBA00022777"/>
    </source>
</evidence>
<dbReference type="STRING" id="1424294.Gferi_00530"/>
<dbReference type="Gene3D" id="6.10.340.10">
    <property type="match status" value="1"/>
</dbReference>
<dbReference type="GO" id="GO:0016036">
    <property type="term" value="P:cellular response to phosphate starvation"/>
    <property type="evidence" value="ECO:0007669"/>
    <property type="project" value="TreeGrafter"/>
</dbReference>
<dbReference type="SUPFAM" id="SSF47384">
    <property type="entry name" value="Homodimeric domain of signal transducing histidine kinase"/>
    <property type="match status" value="1"/>
</dbReference>
<keyword evidence="7" id="KW-0902">Two-component regulatory system</keyword>
<dbReference type="OrthoDB" id="9762826at2"/>
<dbReference type="InterPro" id="IPR003594">
    <property type="entry name" value="HATPase_dom"/>
</dbReference>
<keyword evidence="6 12" id="KW-0418">Kinase</keyword>
<dbReference type="InterPro" id="IPR003661">
    <property type="entry name" value="HisK_dim/P_dom"/>
</dbReference>
<comment type="subcellular location">
    <subcellularLocation>
        <location evidence="2">Membrane</location>
    </subcellularLocation>
</comment>
<dbReference type="RefSeq" id="WP_069973755.1">
    <property type="nucleotide sequence ID" value="NZ_CP017269.1"/>
</dbReference>
<feature type="transmembrane region" description="Helical" evidence="9">
    <location>
        <begin position="9"/>
        <end position="27"/>
    </location>
</feature>
<evidence type="ECO:0000259" key="10">
    <source>
        <dbReference type="PROSITE" id="PS50109"/>
    </source>
</evidence>
<dbReference type="InterPro" id="IPR050351">
    <property type="entry name" value="BphY/WalK/GraS-like"/>
</dbReference>
<keyword evidence="9" id="KW-0812">Transmembrane</keyword>
<dbReference type="SUPFAM" id="SSF158472">
    <property type="entry name" value="HAMP domain-like"/>
    <property type="match status" value="1"/>
</dbReference>
<keyword evidence="9" id="KW-0472">Membrane</keyword>
<dbReference type="PROSITE" id="PS50109">
    <property type="entry name" value="HIS_KIN"/>
    <property type="match status" value="1"/>
</dbReference>
<organism evidence="12 13">
    <name type="scientific">Geosporobacter ferrireducens</name>
    <dbReference type="NCBI Taxonomy" id="1424294"/>
    <lineage>
        <taxon>Bacteria</taxon>
        <taxon>Bacillati</taxon>
        <taxon>Bacillota</taxon>
        <taxon>Clostridia</taxon>
        <taxon>Peptostreptococcales</taxon>
        <taxon>Thermotaleaceae</taxon>
        <taxon>Geosporobacter</taxon>
    </lineage>
</organism>
<dbReference type="GO" id="GO:0000155">
    <property type="term" value="F:phosphorelay sensor kinase activity"/>
    <property type="evidence" value="ECO:0007669"/>
    <property type="project" value="InterPro"/>
</dbReference>
<keyword evidence="9" id="KW-1133">Transmembrane helix</keyword>
<feature type="domain" description="HAMP" evidence="11">
    <location>
        <begin position="215"/>
        <end position="267"/>
    </location>
</feature>
<dbReference type="InterPro" id="IPR003660">
    <property type="entry name" value="HAMP_dom"/>
</dbReference>
<dbReference type="PANTHER" id="PTHR45453">
    <property type="entry name" value="PHOSPHATE REGULON SENSOR PROTEIN PHOR"/>
    <property type="match status" value="1"/>
</dbReference>
<dbReference type="Pfam" id="PF02518">
    <property type="entry name" value="HATPase_c"/>
    <property type="match status" value="1"/>
</dbReference>
<proteinExistence type="predicted"/>
<keyword evidence="13" id="KW-1185">Reference proteome</keyword>
<evidence type="ECO:0000256" key="1">
    <source>
        <dbReference type="ARBA" id="ARBA00000085"/>
    </source>
</evidence>
<dbReference type="SMART" id="SM00388">
    <property type="entry name" value="HisKA"/>
    <property type="match status" value="1"/>
</dbReference>
<dbReference type="SMART" id="SM00304">
    <property type="entry name" value="HAMP"/>
    <property type="match status" value="1"/>
</dbReference>
<dbReference type="InterPro" id="IPR036097">
    <property type="entry name" value="HisK_dim/P_sf"/>
</dbReference>
<evidence type="ECO:0000256" key="7">
    <source>
        <dbReference type="ARBA" id="ARBA00023012"/>
    </source>
</evidence>
<evidence type="ECO:0000256" key="3">
    <source>
        <dbReference type="ARBA" id="ARBA00012438"/>
    </source>
</evidence>
<feature type="transmembrane region" description="Helical" evidence="9">
    <location>
        <begin position="194"/>
        <end position="214"/>
    </location>
</feature>
<evidence type="ECO:0000259" key="11">
    <source>
        <dbReference type="PROSITE" id="PS50885"/>
    </source>
</evidence>
<evidence type="ECO:0000256" key="9">
    <source>
        <dbReference type="SAM" id="Phobius"/>
    </source>
</evidence>
<dbReference type="InterPro" id="IPR036890">
    <property type="entry name" value="HATPase_C_sf"/>
</dbReference>
<dbReference type="SUPFAM" id="SSF55874">
    <property type="entry name" value="ATPase domain of HSP90 chaperone/DNA topoisomerase II/histidine kinase"/>
    <property type="match status" value="1"/>
</dbReference>
<dbReference type="PANTHER" id="PTHR45453:SF3">
    <property type="entry name" value="HISTIDINE KINASE"/>
    <property type="match status" value="1"/>
</dbReference>
<dbReference type="Pfam" id="PF00512">
    <property type="entry name" value="HisKA"/>
    <property type="match status" value="1"/>
</dbReference>